<comment type="subcellular location">
    <subcellularLocation>
        <location evidence="1">Cell inner membrane</location>
        <topology evidence="1">Multi-pass membrane protein</topology>
    </subcellularLocation>
</comment>
<dbReference type="Gene3D" id="1.10.287.950">
    <property type="entry name" value="Methyl-accepting chemotaxis protein"/>
    <property type="match status" value="1"/>
</dbReference>
<dbReference type="AlphaFoldDB" id="A0A1I1FPV6"/>
<keyword evidence="6 8" id="KW-0807">Transducer</keyword>
<evidence type="ECO:0000256" key="4">
    <source>
        <dbReference type="ARBA" id="ARBA00022989"/>
    </source>
</evidence>
<dbReference type="InterPro" id="IPR000727">
    <property type="entry name" value="T_SNARE_dom"/>
</dbReference>
<name>A0A1I1FPV6_9GAMM</name>
<proteinExistence type="inferred from homology"/>
<keyword evidence="5 9" id="KW-0472">Membrane</keyword>
<feature type="domain" description="Methyl-accepting transducer" evidence="10">
    <location>
        <begin position="266"/>
        <end position="502"/>
    </location>
</feature>
<reference evidence="13 14" key="1">
    <citation type="submission" date="2016-10" db="EMBL/GenBank/DDBJ databases">
        <authorList>
            <person name="de Groot N.N."/>
        </authorList>
    </citation>
    <scope>NUCLEOTIDE SEQUENCE [LARGE SCALE GENOMIC DNA]</scope>
    <source>
        <strain evidence="13 14">DSM 18438</strain>
    </source>
</reference>
<dbReference type="PROSITE" id="PS50111">
    <property type="entry name" value="CHEMOTAXIS_TRANSDUC_2"/>
    <property type="match status" value="1"/>
</dbReference>
<dbReference type="STRING" id="1122252.SAMN05660443_1149"/>
<evidence type="ECO:0000259" key="12">
    <source>
        <dbReference type="PROSITE" id="PS50885"/>
    </source>
</evidence>
<dbReference type="SUPFAM" id="SSF58104">
    <property type="entry name" value="Methyl-accepting chemotaxis protein (MCP) signaling domain"/>
    <property type="match status" value="1"/>
</dbReference>
<dbReference type="Pfam" id="PF00672">
    <property type="entry name" value="HAMP"/>
    <property type="match status" value="1"/>
</dbReference>
<accession>A0A1I1FPV6</accession>
<dbReference type="PROSITE" id="PS50885">
    <property type="entry name" value="HAMP"/>
    <property type="match status" value="1"/>
</dbReference>
<keyword evidence="14" id="KW-1185">Reference proteome</keyword>
<dbReference type="CDD" id="cd11386">
    <property type="entry name" value="MCP_signal"/>
    <property type="match status" value="1"/>
</dbReference>
<evidence type="ECO:0000256" key="7">
    <source>
        <dbReference type="ARBA" id="ARBA00029447"/>
    </source>
</evidence>
<dbReference type="GO" id="GO:0007165">
    <property type="term" value="P:signal transduction"/>
    <property type="evidence" value="ECO:0007669"/>
    <property type="project" value="UniProtKB-KW"/>
</dbReference>
<dbReference type="GO" id="GO:0004888">
    <property type="term" value="F:transmembrane signaling receptor activity"/>
    <property type="evidence" value="ECO:0007669"/>
    <property type="project" value="InterPro"/>
</dbReference>
<dbReference type="Pfam" id="PF00015">
    <property type="entry name" value="MCPsignal"/>
    <property type="match status" value="1"/>
</dbReference>
<evidence type="ECO:0000256" key="5">
    <source>
        <dbReference type="ARBA" id="ARBA00023136"/>
    </source>
</evidence>
<evidence type="ECO:0000313" key="14">
    <source>
        <dbReference type="Proteomes" id="UP000199058"/>
    </source>
</evidence>
<evidence type="ECO:0000256" key="3">
    <source>
        <dbReference type="ARBA" id="ARBA00022692"/>
    </source>
</evidence>
<dbReference type="PRINTS" id="PR00260">
    <property type="entry name" value="CHEMTRNSDUCR"/>
</dbReference>
<protein>
    <submittedName>
        <fullName evidence="13">Methyl-accepting chemotaxis protein</fullName>
    </submittedName>
</protein>
<dbReference type="SMART" id="SM00283">
    <property type="entry name" value="MA"/>
    <property type="match status" value="1"/>
</dbReference>
<dbReference type="PROSITE" id="PS50192">
    <property type="entry name" value="T_SNARE"/>
    <property type="match status" value="1"/>
</dbReference>
<dbReference type="SMART" id="SM00304">
    <property type="entry name" value="HAMP"/>
    <property type="match status" value="1"/>
</dbReference>
<comment type="similarity">
    <text evidence="7">Belongs to the methyl-accepting chemotaxis (MCP) protein family.</text>
</comment>
<keyword evidence="4 9" id="KW-1133">Transmembrane helix</keyword>
<evidence type="ECO:0000256" key="1">
    <source>
        <dbReference type="ARBA" id="ARBA00004429"/>
    </source>
</evidence>
<feature type="domain" description="T-SNARE coiled-coil homology" evidence="11">
    <location>
        <begin position="453"/>
        <end position="498"/>
    </location>
</feature>
<dbReference type="InterPro" id="IPR003660">
    <property type="entry name" value="HAMP_dom"/>
</dbReference>
<feature type="domain" description="HAMP" evidence="12">
    <location>
        <begin position="208"/>
        <end position="261"/>
    </location>
</feature>
<evidence type="ECO:0000256" key="6">
    <source>
        <dbReference type="ARBA" id="ARBA00023224"/>
    </source>
</evidence>
<dbReference type="RefSeq" id="WP_218149389.1">
    <property type="nucleotide sequence ID" value="NZ_FOLH01000002.1"/>
</dbReference>
<dbReference type="PANTHER" id="PTHR32089:SF119">
    <property type="entry name" value="METHYL-ACCEPTING CHEMOTAXIS PROTEIN CTPL"/>
    <property type="match status" value="1"/>
</dbReference>
<feature type="transmembrane region" description="Helical" evidence="9">
    <location>
        <begin position="12"/>
        <end position="35"/>
    </location>
</feature>
<evidence type="ECO:0000256" key="2">
    <source>
        <dbReference type="ARBA" id="ARBA00022519"/>
    </source>
</evidence>
<evidence type="ECO:0000256" key="9">
    <source>
        <dbReference type="SAM" id="Phobius"/>
    </source>
</evidence>
<evidence type="ECO:0000259" key="11">
    <source>
        <dbReference type="PROSITE" id="PS50192"/>
    </source>
</evidence>
<evidence type="ECO:0000259" key="10">
    <source>
        <dbReference type="PROSITE" id="PS50111"/>
    </source>
</evidence>
<keyword evidence="2" id="KW-1003">Cell membrane</keyword>
<organism evidence="13 14">
    <name type="scientific">Marinospirillum celere</name>
    <dbReference type="NCBI Taxonomy" id="1122252"/>
    <lineage>
        <taxon>Bacteria</taxon>
        <taxon>Pseudomonadati</taxon>
        <taxon>Pseudomonadota</taxon>
        <taxon>Gammaproteobacteria</taxon>
        <taxon>Oceanospirillales</taxon>
        <taxon>Oceanospirillaceae</taxon>
        <taxon>Marinospirillum</taxon>
    </lineage>
</organism>
<dbReference type="InterPro" id="IPR004090">
    <property type="entry name" value="Chemotax_Me-accpt_rcpt"/>
</dbReference>
<dbReference type="GO" id="GO:0005886">
    <property type="term" value="C:plasma membrane"/>
    <property type="evidence" value="ECO:0007669"/>
    <property type="project" value="UniProtKB-SubCell"/>
</dbReference>
<feature type="transmembrane region" description="Helical" evidence="9">
    <location>
        <begin position="183"/>
        <end position="206"/>
    </location>
</feature>
<evidence type="ECO:0000313" key="13">
    <source>
        <dbReference type="EMBL" id="SFC01589.1"/>
    </source>
</evidence>
<evidence type="ECO:0000256" key="8">
    <source>
        <dbReference type="PROSITE-ProRule" id="PRU00284"/>
    </source>
</evidence>
<keyword evidence="2" id="KW-0997">Cell inner membrane</keyword>
<dbReference type="FunFam" id="1.10.287.950:FF:000001">
    <property type="entry name" value="Methyl-accepting chemotaxis sensory transducer"/>
    <property type="match status" value="1"/>
</dbReference>
<dbReference type="InterPro" id="IPR004089">
    <property type="entry name" value="MCPsignal_dom"/>
</dbReference>
<dbReference type="PANTHER" id="PTHR32089">
    <property type="entry name" value="METHYL-ACCEPTING CHEMOTAXIS PROTEIN MCPB"/>
    <property type="match status" value="1"/>
</dbReference>
<dbReference type="CDD" id="cd06225">
    <property type="entry name" value="HAMP"/>
    <property type="match status" value="1"/>
</dbReference>
<gene>
    <name evidence="13" type="ORF">SAMN05660443_1149</name>
</gene>
<keyword evidence="3 9" id="KW-0812">Transmembrane</keyword>
<dbReference type="Gene3D" id="3.30.450.290">
    <property type="match status" value="1"/>
</dbReference>
<sequence>MLQKLYNFKLWIRLVVVLWALLVITWTSMIAWAAWEQRNTAYAQSEVFAQSLFESTMAGLTTMMITGTMDQRHEFLDQITELQNVSDLRVLRGKWIDEQFGPGSRSEGARSDLERQVLDTGEAYMAVDRDTQALRAVLPIFNRTDYLGKNCTQCHAVAPQDAVLGAVTMNISLEEVNRDAKAFAINLFSIAVGISLVLLAFVYLFIRTFITRPLEQMTRGMQAVAAGGDDNLKLEVKGTDEVGQASSAFNQVVQRFSDLVTAIRGSVASMQDSVNQLAQVADKTSQAASNQQGQTDQVATAMNEMTATVQEVSQSAGHAADSAQDARERAARGKEVVSRTIHMINTLAQDIQQADQVIQEVEGSTENIGIILQVIRDVAEQTNLLALNAAIEAARAGEAGRGFAVVADEVRNLAQRTEHSTRDIEVQVHELQEKARHAVQVMQNSRKQAEEGITQAAEGDQALDSITQGVESISDMTTQIASAAEQQSAVASEIDRSIIEISRMAEDTANQAQGSVAVADQLRQISRDLDELVNTKKSAT</sequence>
<dbReference type="EMBL" id="FOLH01000002">
    <property type="protein sequence ID" value="SFC01589.1"/>
    <property type="molecule type" value="Genomic_DNA"/>
</dbReference>
<dbReference type="GO" id="GO:0006935">
    <property type="term" value="P:chemotaxis"/>
    <property type="evidence" value="ECO:0007669"/>
    <property type="project" value="InterPro"/>
</dbReference>
<dbReference type="Proteomes" id="UP000199058">
    <property type="component" value="Unassembled WGS sequence"/>
</dbReference>